<evidence type="ECO:0000313" key="10">
    <source>
        <dbReference type="Proteomes" id="UP000315010"/>
    </source>
</evidence>
<dbReference type="Pfam" id="PF01979">
    <property type="entry name" value="Amidohydro_1"/>
    <property type="match status" value="1"/>
</dbReference>
<comment type="catalytic activity">
    <reaction evidence="5 6">
        <text>adenine + H2O + H(+) = hypoxanthine + NH4(+)</text>
        <dbReference type="Rhea" id="RHEA:23688"/>
        <dbReference type="ChEBI" id="CHEBI:15377"/>
        <dbReference type="ChEBI" id="CHEBI:15378"/>
        <dbReference type="ChEBI" id="CHEBI:16708"/>
        <dbReference type="ChEBI" id="CHEBI:17368"/>
        <dbReference type="ChEBI" id="CHEBI:28938"/>
        <dbReference type="EC" id="3.5.4.2"/>
    </reaction>
</comment>
<protein>
    <recommendedName>
        <fullName evidence="2 6">Adenine deaminase</fullName>
        <shortName evidence="6">Adenase</shortName>
        <shortName evidence="6">Adenine aminase</shortName>
        <ecNumber evidence="2 6">3.5.4.2</ecNumber>
    </recommendedName>
</protein>
<dbReference type="SUPFAM" id="SSF51338">
    <property type="entry name" value="Composite domain of metallo-dependent hydrolases"/>
    <property type="match status" value="1"/>
</dbReference>
<feature type="domain" description="Amidohydrolase-related" evidence="7">
    <location>
        <begin position="52"/>
        <end position="332"/>
    </location>
</feature>
<dbReference type="GO" id="GO:0000034">
    <property type="term" value="F:adenine deaminase activity"/>
    <property type="evidence" value="ECO:0007669"/>
    <property type="project" value="UniProtKB-UniRule"/>
</dbReference>
<sequence>MRTSSNIERFMEFKVRGNLVDVHQGEIFAAEVSVADGRITAIDQLDHAVENYLLPGFVDSHIHVESSMLLPGQFARVAVTHGTVATVSDPHEIANVCGIEGIELMLRNAAQSKFKFCFGAPACVPATPFETAGGRLDADAVAKLLADDRIGYLSEMMDFPGVLNRSTEVMKKIAAAAHNGKPVDGHAPGLRGDEAAAYFAAGITTDHECFTREEAEDKLAAGCKIAIREGSAARNFDALHSLIDDYPDACMLCSDDKHPDEFLEGHINRLVVRAVANGLDRMNVLRVACVNPVEHYHLDVGLLRVGDQADFIVTEDLTEFHILKTYLDGVLVADQGKSLLAVPPAETVNNFTATPIQPSQLQVAASGTTIRVMQAIGGQLFTNQIQRPCRVQDGNVVADVARDILKIVVVNRYKDASPAVAFASGFGLKSGAFASSVAHDSHNIVAIGTNDEDLSAAINAVINEQGGLSISADGQTDVLPLPVAGLMSTDSCESVGKAYSKMDQRLKTELGSSLRAPYMTLSFMALLVIPSLKLSDKGLFDSDKFEFVPLFVEEKPAK</sequence>
<dbReference type="Gene3D" id="3.20.20.140">
    <property type="entry name" value="Metal-dependent hydrolases"/>
    <property type="match status" value="1"/>
</dbReference>
<dbReference type="CDD" id="cd01295">
    <property type="entry name" value="AdeC"/>
    <property type="match status" value="1"/>
</dbReference>
<dbReference type="EMBL" id="SJPJ01000001">
    <property type="protein sequence ID" value="TWT80336.1"/>
    <property type="molecule type" value="Genomic_DNA"/>
</dbReference>
<dbReference type="SUPFAM" id="SSF51556">
    <property type="entry name" value="Metallo-dependent hydrolases"/>
    <property type="match status" value="1"/>
</dbReference>
<keyword evidence="3 6" id="KW-0378">Hydrolase</keyword>
<reference evidence="9 10" key="1">
    <citation type="submission" date="2019-02" db="EMBL/GenBank/DDBJ databases">
        <title>Deep-cultivation of Planctomycetes and their phenomic and genomic characterization uncovers novel biology.</title>
        <authorList>
            <person name="Wiegand S."/>
            <person name="Jogler M."/>
            <person name="Boedeker C."/>
            <person name="Pinto D."/>
            <person name="Vollmers J."/>
            <person name="Rivas-Marin E."/>
            <person name="Kohn T."/>
            <person name="Peeters S.H."/>
            <person name="Heuer A."/>
            <person name="Rast P."/>
            <person name="Oberbeckmann S."/>
            <person name="Bunk B."/>
            <person name="Jeske O."/>
            <person name="Meyerdierks A."/>
            <person name="Storesund J.E."/>
            <person name="Kallscheuer N."/>
            <person name="Luecker S."/>
            <person name="Lage O.M."/>
            <person name="Pohl T."/>
            <person name="Merkel B.J."/>
            <person name="Hornburger P."/>
            <person name="Mueller R.-W."/>
            <person name="Bruemmer F."/>
            <person name="Labrenz M."/>
            <person name="Spormann A.M."/>
            <person name="Op Den Camp H."/>
            <person name="Overmann J."/>
            <person name="Amann R."/>
            <person name="Jetten M.S.M."/>
            <person name="Mascher T."/>
            <person name="Medema M.H."/>
            <person name="Devos D.P."/>
            <person name="Kaster A.-K."/>
            <person name="Ovreas L."/>
            <person name="Rohde M."/>
            <person name="Galperin M.Y."/>
            <person name="Jogler C."/>
        </authorList>
    </citation>
    <scope>NUCLEOTIDE SEQUENCE [LARGE SCALE GENOMIC DNA]</scope>
    <source>
        <strain evidence="9 10">CA13</strain>
    </source>
</reference>
<keyword evidence="10" id="KW-1185">Reference proteome</keyword>
<evidence type="ECO:0000256" key="2">
    <source>
        <dbReference type="ARBA" id="ARBA00012782"/>
    </source>
</evidence>
<dbReference type="Gene3D" id="2.30.40.10">
    <property type="entry name" value="Urease, subunit C, domain 1"/>
    <property type="match status" value="1"/>
</dbReference>
<comment type="similarity">
    <text evidence="1 6">Belongs to the metallo-dependent hydrolases superfamily. Adenine deaminase family.</text>
</comment>
<dbReference type="Pfam" id="PF13382">
    <property type="entry name" value="Adenine_deam_C"/>
    <property type="match status" value="1"/>
</dbReference>
<evidence type="ECO:0000256" key="6">
    <source>
        <dbReference type="HAMAP-Rule" id="MF_01518"/>
    </source>
</evidence>
<evidence type="ECO:0000259" key="7">
    <source>
        <dbReference type="Pfam" id="PF01979"/>
    </source>
</evidence>
<dbReference type="InterPro" id="IPR011059">
    <property type="entry name" value="Metal-dep_hydrolase_composite"/>
</dbReference>
<dbReference type="AlphaFoldDB" id="A0A5C5Z002"/>
<dbReference type="InterPro" id="IPR032466">
    <property type="entry name" value="Metal_Hydrolase"/>
</dbReference>
<dbReference type="NCBIfam" id="TIGR01178">
    <property type="entry name" value="ade"/>
    <property type="match status" value="1"/>
</dbReference>
<dbReference type="InterPro" id="IPR006679">
    <property type="entry name" value="Adenine_deam"/>
</dbReference>
<dbReference type="InterPro" id="IPR026912">
    <property type="entry name" value="Adenine_deam_C"/>
</dbReference>
<evidence type="ECO:0000259" key="8">
    <source>
        <dbReference type="Pfam" id="PF13382"/>
    </source>
</evidence>
<name>A0A5C5Z002_9BACT</name>
<evidence type="ECO:0000256" key="1">
    <source>
        <dbReference type="ARBA" id="ARBA00006773"/>
    </source>
</evidence>
<feature type="domain" description="Adenine deaminase C-terminal" evidence="8">
    <location>
        <begin position="379"/>
        <end position="546"/>
    </location>
</feature>
<evidence type="ECO:0000256" key="5">
    <source>
        <dbReference type="ARBA" id="ARBA00047720"/>
    </source>
</evidence>
<evidence type="ECO:0000313" key="9">
    <source>
        <dbReference type="EMBL" id="TWT80336.1"/>
    </source>
</evidence>
<dbReference type="InterPro" id="IPR006680">
    <property type="entry name" value="Amidohydro-rel"/>
</dbReference>
<dbReference type="PANTHER" id="PTHR11113:SF2">
    <property type="entry name" value="ADENINE DEAMINASE"/>
    <property type="match status" value="1"/>
</dbReference>
<proteinExistence type="inferred from homology"/>
<evidence type="ECO:0000256" key="3">
    <source>
        <dbReference type="ARBA" id="ARBA00022801"/>
    </source>
</evidence>
<dbReference type="HAMAP" id="MF_01518">
    <property type="entry name" value="Adenine_deamin"/>
    <property type="match status" value="1"/>
</dbReference>
<gene>
    <name evidence="9" type="primary">adeC</name>
    <name evidence="6" type="synonym">ade</name>
    <name evidence="9" type="ORF">CA13_17490</name>
</gene>
<organism evidence="9 10">
    <name type="scientific">Novipirellula herctigrandis</name>
    <dbReference type="NCBI Taxonomy" id="2527986"/>
    <lineage>
        <taxon>Bacteria</taxon>
        <taxon>Pseudomonadati</taxon>
        <taxon>Planctomycetota</taxon>
        <taxon>Planctomycetia</taxon>
        <taxon>Pirellulales</taxon>
        <taxon>Pirellulaceae</taxon>
        <taxon>Novipirellula</taxon>
    </lineage>
</organism>
<comment type="caution">
    <text evidence="9">The sequence shown here is derived from an EMBL/GenBank/DDBJ whole genome shotgun (WGS) entry which is preliminary data.</text>
</comment>
<dbReference type="GO" id="GO:0006146">
    <property type="term" value="P:adenine catabolic process"/>
    <property type="evidence" value="ECO:0007669"/>
    <property type="project" value="InterPro"/>
</dbReference>
<comment type="cofactor">
    <cofactor evidence="6">
        <name>Mn(2+)</name>
        <dbReference type="ChEBI" id="CHEBI:29035"/>
    </cofactor>
</comment>
<accession>A0A5C5Z002</accession>
<dbReference type="Proteomes" id="UP000315010">
    <property type="component" value="Unassembled WGS sequence"/>
</dbReference>
<dbReference type="PANTHER" id="PTHR11113">
    <property type="entry name" value="N-ACETYLGLUCOSAMINE-6-PHOSPHATE DEACETYLASE"/>
    <property type="match status" value="1"/>
</dbReference>
<dbReference type="EC" id="3.5.4.2" evidence="2 6"/>
<evidence type="ECO:0000256" key="4">
    <source>
        <dbReference type="ARBA" id="ARBA00023211"/>
    </source>
</evidence>
<keyword evidence="4 6" id="KW-0464">Manganese</keyword>